<dbReference type="OrthoDB" id="262529at2759"/>
<dbReference type="GO" id="GO:0036297">
    <property type="term" value="P:interstrand cross-link repair"/>
    <property type="evidence" value="ECO:0007669"/>
    <property type="project" value="TreeGrafter"/>
</dbReference>
<dbReference type="InterPro" id="IPR036866">
    <property type="entry name" value="RibonucZ/Hydroxyglut_hydro"/>
</dbReference>
<feature type="compositionally biased region" description="Polar residues" evidence="4">
    <location>
        <begin position="242"/>
        <end position="263"/>
    </location>
</feature>
<dbReference type="PANTHER" id="PTHR23240:SF8">
    <property type="entry name" value="PROTEIN ARTEMIS"/>
    <property type="match status" value="1"/>
</dbReference>
<evidence type="ECO:0000256" key="2">
    <source>
        <dbReference type="ARBA" id="ARBA00022801"/>
    </source>
</evidence>
<keyword evidence="2" id="KW-0378">Hydrolase</keyword>
<dbReference type="AlphaFoldDB" id="A0A2T7NVK2"/>
<dbReference type="GO" id="GO:0003684">
    <property type="term" value="F:damaged DNA binding"/>
    <property type="evidence" value="ECO:0007669"/>
    <property type="project" value="TreeGrafter"/>
</dbReference>
<keyword evidence="1" id="KW-0540">Nuclease</keyword>
<evidence type="ECO:0000256" key="3">
    <source>
        <dbReference type="ARBA" id="ARBA00022839"/>
    </source>
</evidence>
<feature type="compositionally biased region" description="Basic residues" evidence="4">
    <location>
        <begin position="172"/>
        <end position="184"/>
    </location>
</feature>
<dbReference type="PANTHER" id="PTHR23240">
    <property type="entry name" value="DNA CROSS-LINK REPAIR PROTEIN PSO2/SNM1-RELATED"/>
    <property type="match status" value="1"/>
</dbReference>
<dbReference type="EMBL" id="PZQS01000009">
    <property type="protein sequence ID" value="PVD25176.1"/>
    <property type="molecule type" value="Genomic_DNA"/>
</dbReference>
<dbReference type="GO" id="GO:0000723">
    <property type="term" value="P:telomere maintenance"/>
    <property type="evidence" value="ECO:0007669"/>
    <property type="project" value="TreeGrafter"/>
</dbReference>
<keyword evidence="3" id="KW-0269">Exonuclease</keyword>
<organism evidence="5 6">
    <name type="scientific">Pomacea canaliculata</name>
    <name type="common">Golden apple snail</name>
    <dbReference type="NCBI Taxonomy" id="400727"/>
    <lineage>
        <taxon>Eukaryota</taxon>
        <taxon>Metazoa</taxon>
        <taxon>Spiralia</taxon>
        <taxon>Lophotrochozoa</taxon>
        <taxon>Mollusca</taxon>
        <taxon>Gastropoda</taxon>
        <taxon>Caenogastropoda</taxon>
        <taxon>Architaenioglossa</taxon>
        <taxon>Ampullarioidea</taxon>
        <taxon>Ampullariidae</taxon>
        <taxon>Pomacea</taxon>
    </lineage>
</organism>
<feature type="region of interest" description="Disordered" evidence="4">
    <location>
        <begin position="164"/>
        <end position="184"/>
    </location>
</feature>
<evidence type="ECO:0008006" key="7">
    <source>
        <dbReference type="Google" id="ProtNLM"/>
    </source>
</evidence>
<evidence type="ECO:0000256" key="4">
    <source>
        <dbReference type="SAM" id="MobiDB-lite"/>
    </source>
</evidence>
<keyword evidence="6" id="KW-1185">Reference proteome</keyword>
<comment type="caution">
    <text evidence="5">The sequence shown here is derived from an EMBL/GenBank/DDBJ whole genome shotgun (WGS) entry which is preliminary data.</text>
</comment>
<name>A0A2T7NVK2_POMCA</name>
<accession>A0A2T7NVK2</accession>
<dbReference type="Proteomes" id="UP000245119">
    <property type="component" value="Linkage Group LG9"/>
</dbReference>
<proteinExistence type="predicted"/>
<sequence length="441" mass="49404">MFLFEGYFGKVLYTGDFRYKPDMVNEGSLLADHLEKIDVLYLDNTYCSPECMFPGRHEALEEIICIAQKHKDCDILIGLRGLGKEELVAAVAVALKERVKPASIVPIVGKTSRGPFGVSVANRADMSCFKKFLSKHLQKFQRHEYPTIDSYVVQMRLNFEKFQSSFPTHNNSSRKRKLKNKHSSLKKRKIMMGVHYASDDEATTNTETKEFAKTHKHEHSFSNWAGKTVISLEDCEIIDNIGTSDKNTPKNINENKTNASSSQRQEHLSPYFKKVTGFECTNPKNKTSGTTSMISVITTKSMLFVNKCNASNNSKSDSGARAALPSLSSDKTVSINLQPAPVNTELDVLSCELSNGFSVQDQVNVDGNIYSSDTSKIMQCCKMQRTQCQLIQASISAGELLKLKPRVASLTDAELKKFMNVDSMLVTDPIIRRKLKKTKIH</sequence>
<evidence type="ECO:0000256" key="1">
    <source>
        <dbReference type="ARBA" id="ARBA00022722"/>
    </source>
</evidence>
<dbReference type="Gene3D" id="3.60.15.10">
    <property type="entry name" value="Ribonuclease Z/Hydroxyacylglutathione hydrolase-like"/>
    <property type="match status" value="1"/>
</dbReference>
<gene>
    <name evidence="5" type="ORF">C0Q70_15674</name>
</gene>
<dbReference type="SUPFAM" id="SSF56281">
    <property type="entry name" value="Metallo-hydrolase/oxidoreductase"/>
    <property type="match status" value="1"/>
</dbReference>
<evidence type="ECO:0000313" key="6">
    <source>
        <dbReference type="Proteomes" id="UP000245119"/>
    </source>
</evidence>
<reference evidence="5 6" key="1">
    <citation type="submission" date="2018-04" db="EMBL/GenBank/DDBJ databases">
        <title>The genome of golden apple snail Pomacea canaliculata provides insight into stress tolerance and invasive adaptation.</title>
        <authorList>
            <person name="Liu C."/>
            <person name="Liu B."/>
            <person name="Ren Y."/>
            <person name="Zhang Y."/>
            <person name="Wang H."/>
            <person name="Li S."/>
            <person name="Jiang F."/>
            <person name="Yin L."/>
            <person name="Zhang G."/>
            <person name="Qian W."/>
            <person name="Fan W."/>
        </authorList>
    </citation>
    <scope>NUCLEOTIDE SEQUENCE [LARGE SCALE GENOMIC DNA]</scope>
    <source>
        <strain evidence="5">SZHN2017</strain>
        <tissue evidence="5">Muscle</tissue>
    </source>
</reference>
<dbReference type="STRING" id="400727.A0A2T7NVK2"/>
<protein>
    <recommendedName>
        <fullName evidence="7">DNA repair metallo-beta-lactamase domain-containing protein</fullName>
    </recommendedName>
</protein>
<feature type="region of interest" description="Disordered" evidence="4">
    <location>
        <begin position="242"/>
        <end position="267"/>
    </location>
</feature>
<evidence type="ECO:0000313" key="5">
    <source>
        <dbReference type="EMBL" id="PVD25176.1"/>
    </source>
</evidence>
<dbReference type="GO" id="GO:0035312">
    <property type="term" value="F:5'-3' DNA exonuclease activity"/>
    <property type="evidence" value="ECO:0007669"/>
    <property type="project" value="TreeGrafter"/>
</dbReference>
<dbReference type="GO" id="GO:0006303">
    <property type="term" value="P:double-strand break repair via nonhomologous end joining"/>
    <property type="evidence" value="ECO:0007669"/>
    <property type="project" value="TreeGrafter"/>
</dbReference>